<keyword evidence="4 12" id="KW-0597">Phosphoprotein</keyword>
<dbReference type="Gene3D" id="3.40.50.2300">
    <property type="match status" value="1"/>
</dbReference>
<evidence type="ECO:0000256" key="13">
    <source>
        <dbReference type="SAM" id="Phobius"/>
    </source>
</evidence>
<dbReference type="Gene3D" id="3.30.565.10">
    <property type="entry name" value="Histidine kinase-like ATPase, C-terminal domain"/>
    <property type="match status" value="1"/>
</dbReference>
<comment type="function">
    <text evidence="10">Member of the two-component regulatory system BvgS/BvgA. Phosphorylates BvgA via a four-step phosphorelay in response to environmental signals.</text>
</comment>
<dbReference type="SUPFAM" id="SSF47384">
    <property type="entry name" value="Homodimeric domain of signal transducing histidine kinase"/>
    <property type="match status" value="1"/>
</dbReference>
<dbReference type="InterPro" id="IPR036641">
    <property type="entry name" value="HPT_dom_sf"/>
</dbReference>
<feature type="modified residue" description="4-aspartylphosphate" evidence="12">
    <location>
        <position position="775"/>
    </location>
</feature>
<evidence type="ECO:0000259" key="15">
    <source>
        <dbReference type="PROSITE" id="PS50110"/>
    </source>
</evidence>
<dbReference type="InterPro" id="IPR003660">
    <property type="entry name" value="HAMP_dom"/>
</dbReference>
<keyword evidence="13" id="KW-0812">Transmembrane</keyword>
<feature type="domain" description="HAMP" evidence="16">
    <location>
        <begin position="255"/>
        <end position="308"/>
    </location>
</feature>
<evidence type="ECO:0000256" key="11">
    <source>
        <dbReference type="ARBA" id="ARBA00070152"/>
    </source>
</evidence>
<dbReference type="InterPro" id="IPR005467">
    <property type="entry name" value="His_kinase_dom"/>
</dbReference>
<dbReference type="GO" id="GO:0000155">
    <property type="term" value="F:phosphorelay sensor kinase activity"/>
    <property type="evidence" value="ECO:0007669"/>
    <property type="project" value="InterPro"/>
</dbReference>
<dbReference type="PRINTS" id="PR00344">
    <property type="entry name" value="BCTRLSENSOR"/>
</dbReference>
<feature type="transmembrane region" description="Helical" evidence="13">
    <location>
        <begin position="236"/>
        <end position="253"/>
    </location>
</feature>
<sequence length="951" mass="104755">MKLAVLFRFVLFATVLGLGSNVWMSYRADQLQESQAKLLTMRLDAVNALRLLQSEFDALQTLVAAFVVSKNSLHLVNYYELLDAHAGARQYATPVDNVYWSNLIAGNIEAVPLLPGQGETIESRLMVPERLAPEIGNDQQSSVDTILRLSKQLREREQIVFALTQGLYDPVLKKYVSEAEPRDDLAIQMLFSEEYLGLSNAIRAQIQGRIGAVERGFQTVIAQQAENMKTTAKIDFYLGLLVALLALVGLAVLQRFVVAPLRELNTVSKQIALGNYKTNLPTPRFVTEMVNLIKGFALMIGAFRRELEQTEAAQNAQLAALEAKMGRERAEAQAEARGMLLANMSHEIRTPMNAILGMTALTLKSNLPEQERGYLLKVQDAAKSLLSLLNDILDFSKAEAGMVEFERIPFTLDEVLASSFLAVQSQAAGRKLLLLNEVAPGYSSQLGQRLVGDPSRLRQVLSNLLSNAVKFTERGSVRVHSTLKTLSDSTLELRIEVHDSGPGLSKAQVDRIFEKFAQGDTSVSRMYGGTGLGLSIARELVNRMGGEISVESTPGKGSCFWFSVPLAYEHDVLLEPLPLGRQNAVLLHQPGEVAQCLLSVLGATGLQIRHVSTLGGLLQALASAPVNWLLVQSDLLEANAPLPDELLNVLNRPAPGLVAIDRDFLSADSALLAALPMELGKRLLHLAHPVLSQDLINAPRRHETRPSPADPEQLAAAHLRGKKILVLEDHPVNQVLIRSLLELVHMEVTLCGQGQQAVALLDRDDCMEFDAIITDLEMPVMDGYEFMVWLRDQTRWMETPVIGLTGHAFSETRMRCLELGMDDFITKPIEPHVLYNALLQLLGADKQPTPANYGNMPALPNLFLAHCADLPAKLGECLASENVDAFVREIHSMVSLLALLDEQALHRQFREFEQGLRSGSLKAPSVLDEIALMWPGLVHRYLQQAKSTTPV</sequence>
<dbReference type="InterPro" id="IPR036890">
    <property type="entry name" value="HATPase_C_sf"/>
</dbReference>
<evidence type="ECO:0000256" key="7">
    <source>
        <dbReference type="ARBA" id="ARBA00022777"/>
    </source>
</evidence>
<evidence type="ECO:0000256" key="3">
    <source>
        <dbReference type="ARBA" id="ARBA00012438"/>
    </source>
</evidence>
<evidence type="ECO:0000256" key="1">
    <source>
        <dbReference type="ARBA" id="ARBA00000085"/>
    </source>
</evidence>
<evidence type="ECO:0000259" key="16">
    <source>
        <dbReference type="PROSITE" id="PS50885"/>
    </source>
</evidence>
<dbReference type="RefSeq" id="WP_130557301.1">
    <property type="nucleotide sequence ID" value="NZ_AP028947.1"/>
</dbReference>
<dbReference type="PROSITE" id="PS50110">
    <property type="entry name" value="RESPONSE_REGULATORY"/>
    <property type="match status" value="1"/>
</dbReference>
<comment type="catalytic activity">
    <reaction evidence="1">
        <text>ATP + protein L-histidine = ADP + protein N-phospho-L-histidine.</text>
        <dbReference type="EC" id="2.7.13.3"/>
    </reaction>
</comment>
<dbReference type="Gene3D" id="1.10.287.130">
    <property type="match status" value="1"/>
</dbReference>
<dbReference type="AlphaFoldDB" id="A0AA86J302"/>
<evidence type="ECO:0000259" key="14">
    <source>
        <dbReference type="PROSITE" id="PS50109"/>
    </source>
</evidence>
<dbReference type="CDD" id="cd17546">
    <property type="entry name" value="REC_hyHK_CKI1_RcsC-like"/>
    <property type="match status" value="1"/>
</dbReference>
<keyword evidence="13" id="KW-1133">Transmembrane helix</keyword>
<evidence type="ECO:0000256" key="8">
    <source>
        <dbReference type="ARBA" id="ARBA00023012"/>
    </source>
</evidence>
<dbReference type="Pfam" id="PF02518">
    <property type="entry name" value="HATPase_c"/>
    <property type="match status" value="1"/>
</dbReference>
<evidence type="ECO:0000256" key="12">
    <source>
        <dbReference type="PROSITE-ProRule" id="PRU00169"/>
    </source>
</evidence>
<dbReference type="KEGG" id="lto:RGQ30_31390"/>
<evidence type="ECO:0000256" key="2">
    <source>
        <dbReference type="ARBA" id="ARBA00004370"/>
    </source>
</evidence>
<dbReference type="Gene3D" id="6.10.340.10">
    <property type="match status" value="1"/>
</dbReference>
<evidence type="ECO:0000256" key="4">
    <source>
        <dbReference type="ARBA" id="ARBA00022553"/>
    </source>
</evidence>
<keyword evidence="7" id="KW-0418">Kinase</keyword>
<dbReference type="PROSITE" id="PS50109">
    <property type="entry name" value="HIS_KIN"/>
    <property type="match status" value="1"/>
</dbReference>
<evidence type="ECO:0000256" key="9">
    <source>
        <dbReference type="ARBA" id="ARBA00023026"/>
    </source>
</evidence>
<dbReference type="PANTHER" id="PTHR45339:SF5">
    <property type="entry name" value="HISTIDINE KINASE"/>
    <property type="match status" value="1"/>
</dbReference>
<keyword evidence="13" id="KW-0472">Membrane</keyword>
<dbReference type="SUPFAM" id="SSF52172">
    <property type="entry name" value="CheY-like"/>
    <property type="match status" value="1"/>
</dbReference>
<keyword evidence="5" id="KW-0808">Transferase</keyword>
<keyword evidence="8" id="KW-0902">Two-component regulatory system</keyword>
<accession>A0AA86J302</accession>
<name>A0AA86J302_9BURK</name>
<dbReference type="InterPro" id="IPR003661">
    <property type="entry name" value="HisK_dim/P_dom"/>
</dbReference>
<dbReference type="InterPro" id="IPR011006">
    <property type="entry name" value="CheY-like_superfamily"/>
</dbReference>
<dbReference type="CDD" id="cd00082">
    <property type="entry name" value="HisKA"/>
    <property type="match status" value="1"/>
</dbReference>
<dbReference type="SMART" id="SM00387">
    <property type="entry name" value="HATPase_c"/>
    <property type="match status" value="1"/>
</dbReference>
<dbReference type="SUPFAM" id="SSF47226">
    <property type="entry name" value="Histidine-containing phosphotransfer domain, HPT domain"/>
    <property type="match status" value="1"/>
</dbReference>
<dbReference type="InterPro" id="IPR036097">
    <property type="entry name" value="HisK_dim/P_sf"/>
</dbReference>
<keyword evidence="6" id="KW-0732">Signal</keyword>
<dbReference type="CDD" id="cd16922">
    <property type="entry name" value="HATPase_EvgS-ArcB-TorS-like"/>
    <property type="match status" value="1"/>
</dbReference>
<dbReference type="GO" id="GO:0005886">
    <property type="term" value="C:plasma membrane"/>
    <property type="evidence" value="ECO:0007669"/>
    <property type="project" value="UniProtKB-SubCell"/>
</dbReference>
<keyword evidence="18" id="KW-1185">Reference proteome</keyword>
<reference evidence="17 18" key="1">
    <citation type="submission" date="2023-10" db="EMBL/GenBank/DDBJ databases">
        <title>Complete Genome Sequence of Limnobacter thiooxidans CS-K2T, Isolated from freshwater lake sediments in Bavaria, Germany.</title>
        <authorList>
            <person name="Naruki M."/>
            <person name="Watanabe A."/>
            <person name="Warashina T."/>
            <person name="Morita T."/>
            <person name="Arakawa K."/>
        </authorList>
    </citation>
    <scope>NUCLEOTIDE SEQUENCE [LARGE SCALE GENOMIC DNA]</scope>
    <source>
        <strain evidence="17 18">CS-K2</strain>
    </source>
</reference>
<dbReference type="FunFam" id="3.30.565.10:FF:000010">
    <property type="entry name" value="Sensor histidine kinase RcsC"/>
    <property type="match status" value="1"/>
</dbReference>
<dbReference type="SMART" id="SM00388">
    <property type="entry name" value="HisKA"/>
    <property type="match status" value="1"/>
</dbReference>
<organism evidence="17 18">
    <name type="scientific">Limnobacter thiooxidans</name>
    <dbReference type="NCBI Taxonomy" id="131080"/>
    <lineage>
        <taxon>Bacteria</taxon>
        <taxon>Pseudomonadati</taxon>
        <taxon>Pseudomonadota</taxon>
        <taxon>Betaproteobacteria</taxon>
        <taxon>Burkholderiales</taxon>
        <taxon>Burkholderiaceae</taxon>
        <taxon>Limnobacter</taxon>
    </lineage>
</organism>
<dbReference type="SUPFAM" id="SSF55874">
    <property type="entry name" value="ATPase domain of HSP90 chaperone/DNA topoisomerase II/histidine kinase"/>
    <property type="match status" value="1"/>
</dbReference>
<comment type="subcellular location">
    <subcellularLocation>
        <location evidence="2">Membrane</location>
    </subcellularLocation>
</comment>
<evidence type="ECO:0000313" key="18">
    <source>
        <dbReference type="Proteomes" id="UP001329151"/>
    </source>
</evidence>
<dbReference type="SMART" id="SM00448">
    <property type="entry name" value="REC"/>
    <property type="match status" value="1"/>
</dbReference>
<dbReference type="GO" id="GO:0005524">
    <property type="term" value="F:ATP binding"/>
    <property type="evidence" value="ECO:0007669"/>
    <property type="project" value="UniProtKB-KW"/>
</dbReference>
<evidence type="ECO:0000256" key="10">
    <source>
        <dbReference type="ARBA" id="ARBA00058004"/>
    </source>
</evidence>
<evidence type="ECO:0000256" key="6">
    <source>
        <dbReference type="ARBA" id="ARBA00022729"/>
    </source>
</evidence>
<dbReference type="InterPro" id="IPR003594">
    <property type="entry name" value="HATPase_dom"/>
</dbReference>
<feature type="domain" description="Response regulatory" evidence="15">
    <location>
        <begin position="723"/>
        <end position="842"/>
    </location>
</feature>
<dbReference type="Pfam" id="PF00512">
    <property type="entry name" value="HisKA"/>
    <property type="match status" value="1"/>
</dbReference>
<gene>
    <name evidence="17" type="ORF">RGQ30_31390</name>
</gene>
<dbReference type="Pfam" id="PF00072">
    <property type="entry name" value="Response_reg"/>
    <property type="match status" value="1"/>
</dbReference>
<keyword evidence="9" id="KW-0843">Virulence</keyword>
<protein>
    <recommendedName>
        <fullName evidence="11">Virulence sensor protein BvgS</fullName>
        <ecNumber evidence="3">2.7.13.3</ecNumber>
    </recommendedName>
</protein>
<dbReference type="EC" id="2.7.13.3" evidence="3"/>
<dbReference type="Proteomes" id="UP001329151">
    <property type="component" value="Chromosome"/>
</dbReference>
<dbReference type="InterPro" id="IPR004358">
    <property type="entry name" value="Sig_transdc_His_kin-like_C"/>
</dbReference>
<dbReference type="PANTHER" id="PTHR45339">
    <property type="entry name" value="HYBRID SIGNAL TRANSDUCTION HISTIDINE KINASE J"/>
    <property type="match status" value="1"/>
</dbReference>
<dbReference type="EMBL" id="AP028947">
    <property type="protein sequence ID" value="BET27638.1"/>
    <property type="molecule type" value="Genomic_DNA"/>
</dbReference>
<evidence type="ECO:0000313" key="17">
    <source>
        <dbReference type="EMBL" id="BET27638.1"/>
    </source>
</evidence>
<evidence type="ECO:0000256" key="5">
    <source>
        <dbReference type="ARBA" id="ARBA00022679"/>
    </source>
</evidence>
<feature type="domain" description="Histidine kinase" evidence="14">
    <location>
        <begin position="343"/>
        <end position="568"/>
    </location>
</feature>
<dbReference type="PROSITE" id="PS50885">
    <property type="entry name" value="HAMP"/>
    <property type="match status" value="1"/>
</dbReference>
<dbReference type="InterPro" id="IPR001789">
    <property type="entry name" value="Sig_transdc_resp-reg_receiver"/>
</dbReference>
<proteinExistence type="predicted"/>